<name>A0A841LV51_9HYPH</name>
<dbReference type="PANTHER" id="PTHR33217">
    <property type="entry name" value="TRANSPOSASE FOR INSERTION SEQUENCE ELEMENT IS1081"/>
    <property type="match status" value="1"/>
</dbReference>
<reference evidence="7 8" key="1">
    <citation type="submission" date="2020-08" db="EMBL/GenBank/DDBJ databases">
        <title>Genomic Encyclopedia of Type Strains, Phase IV (KMG-IV): sequencing the most valuable type-strain genomes for metagenomic binning, comparative biology and taxonomic classification.</title>
        <authorList>
            <person name="Goeker M."/>
        </authorList>
    </citation>
    <scope>NUCLEOTIDE SEQUENCE [LARGE SCALE GENOMIC DNA]</scope>
    <source>
        <strain evidence="7 8">DSM 22336</strain>
    </source>
</reference>
<evidence type="ECO:0000256" key="6">
    <source>
        <dbReference type="RuleBase" id="RU365089"/>
    </source>
</evidence>
<keyword evidence="6" id="KW-0814">Transposable element</keyword>
<dbReference type="GO" id="GO:0006313">
    <property type="term" value="P:DNA transposition"/>
    <property type="evidence" value="ECO:0007669"/>
    <property type="project" value="UniProtKB-UniRule"/>
</dbReference>
<evidence type="ECO:0000256" key="2">
    <source>
        <dbReference type="ARBA" id="ARBA00010961"/>
    </source>
</evidence>
<sequence length="129" mass="14904">MVQICIVYLVRHSLNFCVWKDCKIVASDVRRIYEAVIAEKAAIELDVFEGKWHGKYASIGSARRRVWQEVIPFFTFNPSIRWSCTGCIPAYLSCYAVFSQMPPAISSQMLNVFGVDYKSHLYIRRVQSQ</sequence>
<keyword evidence="4 6" id="KW-0238">DNA-binding</keyword>
<dbReference type="GO" id="GO:0003677">
    <property type="term" value="F:DNA binding"/>
    <property type="evidence" value="ECO:0007669"/>
    <property type="project" value="UniProtKB-UniRule"/>
</dbReference>
<proteinExistence type="inferred from homology"/>
<accession>A0A841LV51</accession>
<dbReference type="Pfam" id="PF00872">
    <property type="entry name" value="Transposase_mut"/>
    <property type="match status" value="1"/>
</dbReference>
<evidence type="ECO:0000256" key="1">
    <source>
        <dbReference type="ARBA" id="ARBA00002190"/>
    </source>
</evidence>
<evidence type="ECO:0000256" key="5">
    <source>
        <dbReference type="ARBA" id="ARBA00023172"/>
    </source>
</evidence>
<keyword evidence="3 6" id="KW-0815">Transposition</keyword>
<dbReference type="AlphaFoldDB" id="A0A841LV51"/>
<gene>
    <name evidence="7" type="ORF">FHS77_000921</name>
</gene>
<comment type="caution">
    <text evidence="7">The sequence shown here is derived from an EMBL/GenBank/DDBJ whole genome shotgun (WGS) entry which is preliminary data.</text>
</comment>
<dbReference type="PANTHER" id="PTHR33217:SF5">
    <property type="entry name" value="MUTATOR FAMILY TRANSPOSASE"/>
    <property type="match status" value="1"/>
</dbReference>
<evidence type="ECO:0000256" key="3">
    <source>
        <dbReference type="ARBA" id="ARBA00022578"/>
    </source>
</evidence>
<evidence type="ECO:0000256" key="4">
    <source>
        <dbReference type="ARBA" id="ARBA00023125"/>
    </source>
</evidence>
<dbReference type="EMBL" id="JACIIU010000003">
    <property type="protein sequence ID" value="MBB6260387.1"/>
    <property type="molecule type" value="Genomic_DNA"/>
</dbReference>
<dbReference type="Proteomes" id="UP000555393">
    <property type="component" value="Unassembled WGS sequence"/>
</dbReference>
<keyword evidence="5 6" id="KW-0233">DNA recombination</keyword>
<comment type="function">
    <text evidence="1 6">Required for the transposition of the insertion element.</text>
</comment>
<dbReference type="InterPro" id="IPR001207">
    <property type="entry name" value="Transposase_mutator"/>
</dbReference>
<dbReference type="RefSeq" id="WP_184220666.1">
    <property type="nucleotide sequence ID" value="NZ_JACIIU010000003.1"/>
</dbReference>
<evidence type="ECO:0000313" key="8">
    <source>
        <dbReference type="Proteomes" id="UP000555393"/>
    </source>
</evidence>
<dbReference type="GO" id="GO:0004803">
    <property type="term" value="F:transposase activity"/>
    <property type="evidence" value="ECO:0007669"/>
    <property type="project" value="UniProtKB-UniRule"/>
</dbReference>
<comment type="similarity">
    <text evidence="2 6">Belongs to the transposase mutator family.</text>
</comment>
<evidence type="ECO:0000313" key="7">
    <source>
        <dbReference type="EMBL" id="MBB6260387.1"/>
    </source>
</evidence>
<keyword evidence="8" id="KW-1185">Reference proteome</keyword>
<organism evidence="7 8">
    <name type="scientific">Paenochrobactrum gallinarii</name>
    <dbReference type="NCBI Taxonomy" id="643673"/>
    <lineage>
        <taxon>Bacteria</taxon>
        <taxon>Pseudomonadati</taxon>
        <taxon>Pseudomonadota</taxon>
        <taxon>Alphaproteobacteria</taxon>
        <taxon>Hyphomicrobiales</taxon>
        <taxon>Brucellaceae</taxon>
        <taxon>Paenochrobactrum</taxon>
    </lineage>
</organism>
<protein>
    <recommendedName>
        <fullName evidence="6">Mutator family transposase</fullName>
    </recommendedName>
</protein>